<reference evidence="2 3" key="1">
    <citation type="submission" date="2017-07" db="EMBL/GenBank/DDBJ databases">
        <title>Tamlnaduibacter salinus (Mi-7) genome sequencing.</title>
        <authorList>
            <person name="Verma A."/>
            <person name="Krishnamurthi S."/>
        </authorList>
    </citation>
    <scope>NUCLEOTIDE SEQUENCE [LARGE SCALE GENOMIC DNA]</scope>
    <source>
        <strain evidence="2 3">Mi-7</strain>
    </source>
</reference>
<accession>A0A2A2I0I5</accession>
<sequence>QRPLLLALCVRIQMLESVIYNWRVYRLLRRLARQRVGMVLQPGNYWVIEYAVENNEETDALLKTCYMRGWVEPLQNSVPKGRLQADGSLPNGPMFDSAGPIWKLTDTGWSVIQRRHELGILALFVAITGVVVAFAT</sequence>
<name>A0A2A2I0I5_9GAMM</name>
<organism evidence="2 3">
    <name type="scientific">Tamilnaduibacter salinus</name>
    <dbReference type="NCBI Taxonomy" id="1484056"/>
    <lineage>
        <taxon>Bacteria</taxon>
        <taxon>Pseudomonadati</taxon>
        <taxon>Pseudomonadota</taxon>
        <taxon>Gammaproteobacteria</taxon>
        <taxon>Pseudomonadales</taxon>
        <taxon>Marinobacteraceae</taxon>
        <taxon>Tamilnaduibacter</taxon>
    </lineage>
</organism>
<protein>
    <submittedName>
        <fullName evidence="2">Uncharacterized protein</fullName>
    </submittedName>
</protein>
<feature type="transmembrane region" description="Helical" evidence="1">
    <location>
        <begin position="118"/>
        <end position="135"/>
    </location>
</feature>
<keyword evidence="1" id="KW-0812">Transmembrane</keyword>
<feature type="non-terminal residue" evidence="2">
    <location>
        <position position="1"/>
    </location>
</feature>
<keyword evidence="1" id="KW-0472">Membrane</keyword>
<comment type="caution">
    <text evidence="2">The sequence shown here is derived from an EMBL/GenBank/DDBJ whole genome shotgun (WGS) entry which is preliminary data.</text>
</comment>
<dbReference type="EMBL" id="NMPM01000144">
    <property type="protein sequence ID" value="PAV24523.1"/>
    <property type="molecule type" value="Genomic_DNA"/>
</dbReference>
<dbReference type="Proteomes" id="UP000218332">
    <property type="component" value="Unassembled WGS sequence"/>
</dbReference>
<dbReference type="AlphaFoldDB" id="A0A2A2I0I5"/>
<evidence type="ECO:0000313" key="3">
    <source>
        <dbReference type="Proteomes" id="UP000218332"/>
    </source>
</evidence>
<keyword evidence="1" id="KW-1133">Transmembrane helix</keyword>
<dbReference type="RefSeq" id="WP_211277004.1">
    <property type="nucleotide sequence ID" value="NZ_NMPM01000144.1"/>
</dbReference>
<keyword evidence="3" id="KW-1185">Reference proteome</keyword>
<evidence type="ECO:0000313" key="2">
    <source>
        <dbReference type="EMBL" id="PAV24523.1"/>
    </source>
</evidence>
<gene>
    <name evidence="2" type="ORF">CF392_15800</name>
</gene>
<evidence type="ECO:0000256" key="1">
    <source>
        <dbReference type="SAM" id="Phobius"/>
    </source>
</evidence>
<proteinExistence type="predicted"/>